<dbReference type="RefSeq" id="YP_004421833.1">
    <property type="nucleotide sequence ID" value="NC_015466.1"/>
</dbReference>
<dbReference type="Proteomes" id="UP000008742">
    <property type="component" value="Segment"/>
</dbReference>
<dbReference type="KEGG" id="vg:10511802"/>
<sequence>MTTDRFTENLSGYTTEELAFIERLKRSIAFKPAQMAIVDLTYPKEEGRPWLYQDDDGKTKPITLKSPISVRFEARSMAHVRVYGFRAIAMNRLEACD</sequence>
<gene>
    <name evidence="1" type="ORF">RDJLphi1_gp65</name>
</gene>
<evidence type="ECO:0000313" key="2">
    <source>
        <dbReference type="Proteomes" id="UP000008742"/>
    </source>
</evidence>
<protein>
    <submittedName>
        <fullName evidence="1">Uncharacterized protein</fullName>
    </submittedName>
</protein>
<proteinExistence type="predicted"/>
<evidence type="ECO:0000313" key="1">
    <source>
        <dbReference type="EMBL" id="ADK73466.1"/>
    </source>
</evidence>
<organism evidence="1 2">
    <name type="scientific">Roseobacter phage RDJL Phi 1</name>
    <dbReference type="NCBI Taxonomy" id="562742"/>
    <lineage>
        <taxon>Viruses</taxon>
        <taxon>Duplodnaviria</taxon>
        <taxon>Heunggongvirae</taxon>
        <taxon>Uroviricota</taxon>
        <taxon>Caudoviricetes</taxon>
        <taxon>Xiamenvirus</taxon>
        <taxon>Xiamenvirus RDJL1</taxon>
    </lineage>
</organism>
<accession>F4YXS6</accession>
<dbReference type="GeneID" id="10511802"/>
<dbReference type="EMBL" id="HM151342">
    <property type="protein sequence ID" value="ADK73466.1"/>
    <property type="molecule type" value="Genomic_DNA"/>
</dbReference>
<reference evidence="1 2" key="1">
    <citation type="journal article" date="2009" name="Appl. Environ. Microbiol.">
        <title>Roseophage RDJL Phi1, infecting the aerobic anoxygenic phototrophic bacterium Roseobacter denitrificans OCh114.</title>
        <authorList>
            <person name="Zhang Y."/>
            <person name="Jiao N."/>
        </authorList>
    </citation>
    <scope>NUCLEOTIDE SEQUENCE [LARGE SCALE GENOMIC DNA]</scope>
</reference>
<reference evidence="1 2" key="2">
    <citation type="journal article" date="2011" name="Virol. J.">
        <title>Complete genome sequence of a marine roseophage provides evidence into the evolution of gene transfer agents in alphaproteobacteria.</title>
        <authorList>
            <person name="Huang S."/>
            <person name="Zhang Y."/>
            <person name="Chen F."/>
            <person name="Jiao N."/>
        </authorList>
    </citation>
    <scope>NUCLEOTIDE SEQUENCE [LARGE SCALE GENOMIC DNA]</scope>
</reference>
<name>F4YXS6_9CAUD</name>
<keyword evidence="2" id="KW-1185">Reference proteome</keyword>